<reference evidence="2 3" key="1">
    <citation type="journal article" date="2014" name="Antonie Van Leeuwenhoek">
        <title>Roseivivax atlanticus sp. nov., isolated from surface seawater of the Atlantic Ocean.</title>
        <authorList>
            <person name="Li G."/>
            <person name="Lai Q."/>
            <person name="Liu X."/>
            <person name="Sun F."/>
            <person name="Shao Z."/>
        </authorList>
    </citation>
    <scope>NUCLEOTIDE SEQUENCE [LARGE SCALE GENOMIC DNA]</scope>
    <source>
        <strain evidence="2 3">22II-s10s</strain>
    </source>
</reference>
<keyword evidence="2" id="KW-0808">Transferase</keyword>
<dbReference type="InterPro" id="IPR000182">
    <property type="entry name" value="GNAT_dom"/>
</dbReference>
<dbReference type="STRING" id="1379903.ATO8_05991"/>
<comment type="caution">
    <text evidence="2">The sequence shown here is derived from an EMBL/GenBank/DDBJ whole genome shotgun (WGS) entry which is preliminary data.</text>
</comment>
<keyword evidence="3" id="KW-1185">Reference proteome</keyword>
<gene>
    <name evidence="2" type="ORF">ATO8_05991</name>
</gene>
<organism evidence="2 3">
    <name type="scientific">Roseivivax marinus</name>
    <dbReference type="NCBI Taxonomy" id="1379903"/>
    <lineage>
        <taxon>Bacteria</taxon>
        <taxon>Pseudomonadati</taxon>
        <taxon>Pseudomonadota</taxon>
        <taxon>Alphaproteobacteria</taxon>
        <taxon>Rhodobacterales</taxon>
        <taxon>Roseobacteraceae</taxon>
        <taxon>Roseivivax</taxon>
    </lineage>
</organism>
<sequence>MSGSDTITLERPVTLRAARTTDAGAVAGILGAFTDATPWLPRVHTGAEDIAHAGLMIDRGWVTLAEDEAGRVIGFLAREGDEIHALYLRDAARRAGLGTALLDRAKAVRETLALWTFAANGPARRFYARRGFREVAATRGANDEGLPDVRCVWTRRQEAAA</sequence>
<dbReference type="AlphaFoldDB" id="W4HLC6"/>
<dbReference type="RefSeq" id="WP_240093101.1">
    <property type="nucleotide sequence ID" value="NZ_AQQW01000003.1"/>
</dbReference>
<dbReference type="GO" id="GO:0016747">
    <property type="term" value="F:acyltransferase activity, transferring groups other than amino-acyl groups"/>
    <property type="evidence" value="ECO:0007669"/>
    <property type="project" value="InterPro"/>
</dbReference>
<dbReference type="Gene3D" id="3.40.630.30">
    <property type="match status" value="1"/>
</dbReference>
<dbReference type="Pfam" id="PF13508">
    <property type="entry name" value="Acetyltransf_7"/>
    <property type="match status" value="1"/>
</dbReference>
<dbReference type="InterPro" id="IPR016181">
    <property type="entry name" value="Acyl_CoA_acyltransferase"/>
</dbReference>
<feature type="domain" description="N-acetyltransferase" evidence="1">
    <location>
        <begin position="13"/>
        <end position="156"/>
    </location>
</feature>
<evidence type="ECO:0000313" key="2">
    <source>
        <dbReference type="EMBL" id="ETW13557.1"/>
    </source>
</evidence>
<name>W4HLC6_9RHOB</name>
<dbReference type="SUPFAM" id="SSF55729">
    <property type="entry name" value="Acyl-CoA N-acyltransferases (Nat)"/>
    <property type="match status" value="1"/>
</dbReference>
<dbReference type="Proteomes" id="UP000019063">
    <property type="component" value="Unassembled WGS sequence"/>
</dbReference>
<proteinExistence type="predicted"/>
<evidence type="ECO:0000259" key="1">
    <source>
        <dbReference type="PROSITE" id="PS51186"/>
    </source>
</evidence>
<accession>W4HLC6</accession>
<dbReference type="eggNOG" id="COG0454">
    <property type="taxonomic scope" value="Bacteria"/>
</dbReference>
<evidence type="ECO:0000313" key="3">
    <source>
        <dbReference type="Proteomes" id="UP000019063"/>
    </source>
</evidence>
<dbReference type="EMBL" id="AQQW01000003">
    <property type="protein sequence ID" value="ETW13557.1"/>
    <property type="molecule type" value="Genomic_DNA"/>
</dbReference>
<dbReference type="PROSITE" id="PS51186">
    <property type="entry name" value="GNAT"/>
    <property type="match status" value="1"/>
</dbReference>
<protein>
    <submittedName>
        <fullName evidence="2">Acetyltransferase domain-containing protein</fullName>
    </submittedName>
</protein>